<evidence type="ECO:0000313" key="2">
    <source>
        <dbReference type="Proteomes" id="UP000286045"/>
    </source>
</evidence>
<dbReference type="Proteomes" id="UP000286045">
    <property type="component" value="Unassembled WGS sequence"/>
</dbReference>
<keyword evidence="2" id="KW-1185">Reference proteome</keyword>
<sequence length="248" mass="27728">MEGRSNKRQRRNTNQQIDAHPIVVETGNLVTDDLVVDGLDADNFIAYYSDDHLLATSSHWECEQPYNRDAIVTEAGIGCNETCGCRGACGNRISRANLDDFFGGNVDGEPHRLGPCFVTQLQKMPDEAFERLTRENLFLWLKRELIPELAEYDKDIREWQEKWDELETTSSGRTENHLQLRDHRAELQRALLREAGDGGTGKASQIRCSFSWGAPGNRRPARGTARCVASAMTGENGTVQPVTSASMV</sequence>
<comment type="caution">
    <text evidence="1">The sequence shown here is derived from an EMBL/GenBank/DDBJ whole genome shotgun (WGS) entry which is preliminary data.</text>
</comment>
<proteinExistence type="predicted"/>
<reference evidence="1 2" key="1">
    <citation type="submission" date="2018-12" db="EMBL/GenBank/DDBJ databases">
        <title>Draft genome sequence of Xylaria grammica IHI A82.</title>
        <authorList>
            <person name="Buettner E."/>
            <person name="Kellner H."/>
        </authorList>
    </citation>
    <scope>NUCLEOTIDE SEQUENCE [LARGE SCALE GENOMIC DNA]</scope>
    <source>
        <strain evidence="1 2">IHI A82</strain>
    </source>
</reference>
<evidence type="ECO:0000313" key="1">
    <source>
        <dbReference type="EMBL" id="RWA10477.1"/>
    </source>
</evidence>
<name>A0A439D7V0_9PEZI</name>
<gene>
    <name evidence="1" type="ORF">EKO27_g4637</name>
</gene>
<protein>
    <submittedName>
        <fullName evidence="1">Uncharacterized protein</fullName>
    </submittedName>
</protein>
<dbReference type="EMBL" id="RYZI01000113">
    <property type="protein sequence ID" value="RWA10477.1"/>
    <property type="molecule type" value="Genomic_DNA"/>
</dbReference>
<organism evidence="1 2">
    <name type="scientific">Xylaria grammica</name>
    <dbReference type="NCBI Taxonomy" id="363999"/>
    <lineage>
        <taxon>Eukaryota</taxon>
        <taxon>Fungi</taxon>
        <taxon>Dikarya</taxon>
        <taxon>Ascomycota</taxon>
        <taxon>Pezizomycotina</taxon>
        <taxon>Sordariomycetes</taxon>
        <taxon>Xylariomycetidae</taxon>
        <taxon>Xylariales</taxon>
        <taxon>Xylariaceae</taxon>
        <taxon>Xylaria</taxon>
    </lineage>
</organism>
<accession>A0A439D7V0</accession>
<dbReference type="STRING" id="363999.A0A439D7V0"/>
<dbReference type="AlphaFoldDB" id="A0A439D7V0"/>